<dbReference type="RefSeq" id="XP_009046917.1">
    <property type="nucleotide sequence ID" value="XM_009048669.1"/>
</dbReference>
<dbReference type="PROSITE" id="PS51257">
    <property type="entry name" value="PROKAR_LIPOPROTEIN"/>
    <property type="match status" value="1"/>
</dbReference>
<dbReference type="AlphaFoldDB" id="V4AEK1"/>
<evidence type="ECO:0000256" key="1">
    <source>
        <dbReference type="SAM" id="Phobius"/>
    </source>
</evidence>
<feature type="transmembrane region" description="Helical" evidence="1">
    <location>
        <begin position="272"/>
        <end position="291"/>
    </location>
</feature>
<evidence type="ECO:0000313" key="2">
    <source>
        <dbReference type="EMBL" id="ESP02429.1"/>
    </source>
</evidence>
<accession>V4AEK1</accession>
<keyword evidence="3" id="KW-1185">Reference proteome</keyword>
<dbReference type="EMBL" id="KB200255">
    <property type="protein sequence ID" value="ESP02429.1"/>
    <property type="molecule type" value="Genomic_DNA"/>
</dbReference>
<keyword evidence="1" id="KW-0812">Transmembrane</keyword>
<dbReference type="GeneID" id="20242003"/>
<feature type="transmembrane region" description="Helical" evidence="1">
    <location>
        <begin position="124"/>
        <end position="141"/>
    </location>
</feature>
<feature type="transmembrane region" description="Helical" evidence="1">
    <location>
        <begin position="161"/>
        <end position="179"/>
    </location>
</feature>
<organism evidence="2 3">
    <name type="scientific">Lottia gigantea</name>
    <name type="common">Giant owl limpet</name>
    <dbReference type="NCBI Taxonomy" id="225164"/>
    <lineage>
        <taxon>Eukaryota</taxon>
        <taxon>Metazoa</taxon>
        <taxon>Spiralia</taxon>
        <taxon>Lophotrochozoa</taxon>
        <taxon>Mollusca</taxon>
        <taxon>Gastropoda</taxon>
        <taxon>Patellogastropoda</taxon>
        <taxon>Lottioidea</taxon>
        <taxon>Lottiidae</taxon>
        <taxon>Lottia</taxon>
    </lineage>
</organism>
<feature type="transmembrane region" description="Helical" evidence="1">
    <location>
        <begin position="239"/>
        <end position="260"/>
    </location>
</feature>
<dbReference type="CTD" id="20242003"/>
<dbReference type="Proteomes" id="UP000030746">
    <property type="component" value="Unassembled WGS sequence"/>
</dbReference>
<keyword evidence="1" id="KW-0472">Membrane</keyword>
<name>V4AEK1_LOTGI</name>
<feature type="transmembrane region" description="Helical" evidence="1">
    <location>
        <begin position="31"/>
        <end position="49"/>
    </location>
</feature>
<gene>
    <name evidence="2" type="ORF">LOTGIDRAFT_172086</name>
</gene>
<dbReference type="HOGENOM" id="CLU_842745_0_0_1"/>
<sequence length="330" mass="37609">MADIESKLKPLIIFLSLTGACKPFQITKKNVIVFVLYLVFQLSIWIWALQKGIWCYVIDESSTIEKLGLFFTVIIASCHASLTIILGLVYFPKKLNSCISTWNEINSDPYFNIKNNQLNNVKKNCIISATVVITLCTIFVAVNDPHSGKYCIYSPNFGNDVYLWINALYTLLMSITYLVHRFSYLYLHLILVNTIKREFCRCDQEVKKVEVTSSKFTAIVKIKKRYIMVCRMVEKVDDLFMPFSSSLFTSSFITICLAVYSLSYGSMPLGMYSVYAVFTLMFITEMGYLLIQGSILHEASKISLKTLLHIDTSKMDQGTTTEHGVQSINI</sequence>
<keyword evidence="1" id="KW-1133">Transmembrane helix</keyword>
<protein>
    <submittedName>
        <fullName evidence="2">Uncharacterized protein</fullName>
    </submittedName>
</protein>
<proteinExistence type="predicted"/>
<dbReference type="KEGG" id="lgi:LOTGIDRAFT_172086"/>
<evidence type="ECO:0000313" key="3">
    <source>
        <dbReference type="Proteomes" id="UP000030746"/>
    </source>
</evidence>
<feature type="transmembrane region" description="Helical" evidence="1">
    <location>
        <begin position="69"/>
        <end position="91"/>
    </location>
</feature>
<reference evidence="2 3" key="1">
    <citation type="journal article" date="2013" name="Nature">
        <title>Insights into bilaterian evolution from three spiralian genomes.</title>
        <authorList>
            <person name="Simakov O."/>
            <person name="Marletaz F."/>
            <person name="Cho S.J."/>
            <person name="Edsinger-Gonzales E."/>
            <person name="Havlak P."/>
            <person name="Hellsten U."/>
            <person name="Kuo D.H."/>
            <person name="Larsson T."/>
            <person name="Lv J."/>
            <person name="Arendt D."/>
            <person name="Savage R."/>
            <person name="Osoegawa K."/>
            <person name="de Jong P."/>
            <person name="Grimwood J."/>
            <person name="Chapman J.A."/>
            <person name="Shapiro H."/>
            <person name="Aerts A."/>
            <person name="Otillar R.P."/>
            <person name="Terry A.Y."/>
            <person name="Boore J.L."/>
            <person name="Grigoriev I.V."/>
            <person name="Lindberg D.R."/>
            <person name="Seaver E.C."/>
            <person name="Weisblat D.A."/>
            <person name="Putnam N.H."/>
            <person name="Rokhsar D.S."/>
        </authorList>
    </citation>
    <scope>NUCLEOTIDE SEQUENCE [LARGE SCALE GENOMIC DNA]</scope>
</reference>